<dbReference type="PANTHER" id="PTHR43537:SF45">
    <property type="entry name" value="GNTR FAMILY REGULATORY PROTEIN"/>
    <property type="match status" value="1"/>
</dbReference>
<dbReference type="SUPFAM" id="SSF48008">
    <property type="entry name" value="GntR ligand-binding domain-like"/>
    <property type="match status" value="1"/>
</dbReference>
<evidence type="ECO:0000256" key="1">
    <source>
        <dbReference type="ARBA" id="ARBA00023015"/>
    </source>
</evidence>
<evidence type="ECO:0000256" key="3">
    <source>
        <dbReference type="ARBA" id="ARBA00023163"/>
    </source>
</evidence>
<keyword evidence="1" id="KW-0805">Transcription regulation</keyword>
<sequence>MPKDEIVNSEIHNPDVHDAYEQIMDAIVTQKLAPSQKVSENVFSDMFGISRSISRNLIERLTAKHFLVSMSPRVTLVAPLTLLEIKQNFTLRKILLPEIFALGAQNVDYEALNTLNKQISSMMPIKDDASALQVLKTNKQLNMLLCENAGYPLMQDWAQQLEDTAMRIYWLYVKVNKTFFYSKEQVEMSFSVMKNEEPARVRKVMYDILSQTEERILNTVFSHEQFYTQDLKV</sequence>
<accession>A0ABV7D4G5</accession>
<evidence type="ECO:0000313" key="4">
    <source>
        <dbReference type="EMBL" id="MFC3051614.1"/>
    </source>
</evidence>
<proteinExistence type="predicted"/>
<dbReference type="PANTHER" id="PTHR43537">
    <property type="entry name" value="TRANSCRIPTIONAL REGULATOR, GNTR FAMILY"/>
    <property type="match status" value="1"/>
</dbReference>
<dbReference type="Gene3D" id="1.10.10.10">
    <property type="entry name" value="Winged helix-like DNA-binding domain superfamily/Winged helix DNA-binding domain"/>
    <property type="match status" value="1"/>
</dbReference>
<protein>
    <submittedName>
        <fullName evidence="4">GntR family transcriptional regulator</fullName>
    </submittedName>
</protein>
<dbReference type="SUPFAM" id="SSF46785">
    <property type="entry name" value="Winged helix' DNA-binding domain"/>
    <property type="match status" value="1"/>
</dbReference>
<dbReference type="EMBL" id="JBHRSL010000004">
    <property type="protein sequence ID" value="MFC3051614.1"/>
    <property type="molecule type" value="Genomic_DNA"/>
</dbReference>
<gene>
    <name evidence="4" type="ORF">ACFOKA_06850</name>
</gene>
<keyword evidence="3" id="KW-0804">Transcription</keyword>
<organism evidence="4 5">
    <name type="scientific">Kordiimonas pumila</name>
    <dbReference type="NCBI Taxonomy" id="2161677"/>
    <lineage>
        <taxon>Bacteria</taxon>
        <taxon>Pseudomonadati</taxon>
        <taxon>Pseudomonadota</taxon>
        <taxon>Alphaproteobacteria</taxon>
        <taxon>Kordiimonadales</taxon>
        <taxon>Kordiimonadaceae</taxon>
        <taxon>Kordiimonas</taxon>
    </lineage>
</organism>
<evidence type="ECO:0000256" key="2">
    <source>
        <dbReference type="ARBA" id="ARBA00023125"/>
    </source>
</evidence>
<reference evidence="5" key="1">
    <citation type="journal article" date="2019" name="Int. J. Syst. Evol. Microbiol.">
        <title>The Global Catalogue of Microorganisms (GCM) 10K type strain sequencing project: providing services to taxonomists for standard genome sequencing and annotation.</title>
        <authorList>
            <consortium name="The Broad Institute Genomics Platform"/>
            <consortium name="The Broad Institute Genome Sequencing Center for Infectious Disease"/>
            <person name="Wu L."/>
            <person name="Ma J."/>
        </authorList>
    </citation>
    <scope>NUCLEOTIDE SEQUENCE [LARGE SCALE GENOMIC DNA]</scope>
    <source>
        <strain evidence="5">KCTC 62164</strain>
    </source>
</reference>
<dbReference type="Gene3D" id="1.20.120.530">
    <property type="entry name" value="GntR ligand-binding domain-like"/>
    <property type="match status" value="1"/>
</dbReference>
<dbReference type="InterPro" id="IPR036390">
    <property type="entry name" value="WH_DNA-bd_sf"/>
</dbReference>
<dbReference type="InterPro" id="IPR036388">
    <property type="entry name" value="WH-like_DNA-bd_sf"/>
</dbReference>
<dbReference type="Proteomes" id="UP001595444">
    <property type="component" value="Unassembled WGS sequence"/>
</dbReference>
<keyword evidence="5" id="KW-1185">Reference proteome</keyword>
<keyword evidence="2" id="KW-0238">DNA-binding</keyword>
<evidence type="ECO:0000313" key="5">
    <source>
        <dbReference type="Proteomes" id="UP001595444"/>
    </source>
</evidence>
<name>A0ABV7D4G5_9PROT</name>
<dbReference type="RefSeq" id="WP_228073826.1">
    <property type="nucleotide sequence ID" value="NZ_CP061205.1"/>
</dbReference>
<dbReference type="InterPro" id="IPR008920">
    <property type="entry name" value="TF_FadR/GntR_C"/>
</dbReference>
<comment type="caution">
    <text evidence="4">The sequence shown here is derived from an EMBL/GenBank/DDBJ whole genome shotgun (WGS) entry which is preliminary data.</text>
</comment>